<dbReference type="CDD" id="cd03255">
    <property type="entry name" value="ABC_MJ0796_LolCDE_FtsE"/>
    <property type="match status" value="1"/>
</dbReference>
<evidence type="ECO:0000259" key="4">
    <source>
        <dbReference type="PROSITE" id="PS50893"/>
    </source>
</evidence>
<feature type="domain" description="ABC transporter" evidence="4">
    <location>
        <begin position="31"/>
        <end position="262"/>
    </location>
</feature>
<name>A0ABW2AK42_9MICO</name>
<evidence type="ECO:0000256" key="2">
    <source>
        <dbReference type="ARBA" id="ARBA00022741"/>
    </source>
</evidence>
<proteinExistence type="predicted"/>
<dbReference type="SMART" id="SM00382">
    <property type="entry name" value="AAA"/>
    <property type="match status" value="1"/>
</dbReference>
<organism evidence="5 6">
    <name type="scientific">Flexivirga alba</name>
    <dbReference type="NCBI Taxonomy" id="702742"/>
    <lineage>
        <taxon>Bacteria</taxon>
        <taxon>Bacillati</taxon>
        <taxon>Actinomycetota</taxon>
        <taxon>Actinomycetes</taxon>
        <taxon>Micrococcales</taxon>
        <taxon>Dermacoccaceae</taxon>
        <taxon>Flexivirga</taxon>
    </lineage>
</organism>
<dbReference type="InterPro" id="IPR027417">
    <property type="entry name" value="P-loop_NTPase"/>
</dbReference>
<sequence>MTASVTKLFERATTIGPRHPSTAPVDEDVAVQLTEVTKTYGSGDSRVDALQTVSLRIPRGRFLAIMGRSGSGKSTMLHCAAGLDVPTTGTVSIGGTTVSNLNETQRTVIRRQHVGFIFQSYNLIPSLSVEDNITLPLRLADAKPDREWLAAVVDRVGLTGYLRRMPSELSGGQQQRAAIARAVASRPDVIFADEPTGALDLSTATAVLDLLRELVSEFGQTVVMVTHDPLAASYADDTVVMLDGRIDQVLRSPDAATLAAVLGGYHR</sequence>
<dbReference type="Proteomes" id="UP001596298">
    <property type="component" value="Unassembled WGS sequence"/>
</dbReference>
<evidence type="ECO:0000256" key="1">
    <source>
        <dbReference type="ARBA" id="ARBA00022448"/>
    </source>
</evidence>
<evidence type="ECO:0000313" key="5">
    <source>
        <dbReference type="EMBL" id="MFC6706939.1"/>
    </source>
</evidence>
<evidence type="ECO:0000313" key="6">
    <source>
        <dbReference type="Proteomes" id="UP001596298"/>
    </source>
</evidence>
<keyword evidence="6" id="KW-1185">Reference proteome</keyword>
<dbReference type="EMBL" id="JBHSWH010000001">
    <property type="protein sequence ID" value="MFC6706939.1"/>
    <property type="molecule type" value="Genomic_DNA"/>
</dbReference>
<accession>A0ABW2AK42</accession>
<dbReference type="RefSeq" id="WP_382403612.1">
    <property type="nucleotide sequence ID" value="NZ_JBHSWH010000001.1"/>
</dbReference>
<dbReference type="InterPro" id="IPR003439">
    <property type="entry name" value="ABC_transporter-like_ATP-bd"/>
</dbReference>
<protein>
    <submittedName>
        <fullName evidence="5">ABC transporter ATP-binding protein</fullName>
    </submittedName>
</protein>
<dbReference type="GO" id="GO:0005524">
    <property type="term" value="F:ATP binding"/>
    <property type="evidence" value="ECO:0007669"/>
    <property type="project" value="UniProtKB-KW"/>
</dbReference>
<dbReference type="SUPFAM" id="SSF52540">
    <property type="entry name" value="P-loop containing nucleoside triphosphate hydrolases"/>
    <property type="match status" value="1"/>
</dbReference>
<comment type="caution">
    <text evidence="5">The sequence shown here is derived from an EMBL/GenBank/DDBJ whole genome shotgun (WGS) entry which is preliminary data.</text>
</comment>
<keyword evidence="2" id="KW-0547">Nucleotide-binding</keyword>
<dbReference type="InterPro" id="IPR015854">
    <property type="entry name" value="ABC_transpr_LolD-like"/>
</dbReference>
<reference evidence="6" key="1">
    <citation type="journal article" date="2019" name="Int. J. Syst. Evol. Microbiol.">
        <title>The Global Catalogue of Microorganisms (GCM) 10K type strain sequencing project: providing services to taxonomists for standard genome sequencing and annotation.</title>
        <authorList>
            <consortium name="The Broad Institute Genomics Platform"/>
            <consortium name="The Broad Institute Genome Sequencing Center for Infectious Disease"/>
            <person name="Wu L."/>
            <person name="Ma J."/>
        </authorList>
    </citation>
    <scope>NUCLEOTIDE SEQUENCE [LARGE SCALE GENOMIC DNA]</scope>
    <source>
        <strain evidence="6">CCUG 58127</strain>
    </source>
</reference>
<dbReference type="PANTHER" id="PTHR24220:SF685">
    <property type="entry name" value="ABC TRANSPORTER RELATED"/>
    <property type="match status" value="1"/>
</dbReference>
<dbReference type="InterPro" id="IPR017911">
    <property type="entry name" value="MacB-like_ATP-bd"/>
</dbReference>
<keyword evidence="3 5" id="KW-0067">ATP-binding</keyword>
<dbReference type="InterPro" id="IPR017871">
    <property type="entry name" value="ABC_transporter-like_CS"/>
</dbReference>
<dbReference type="PROSITE" id="PS00211">
    <property type="entry name" value="ABC_TRANSPORTER_1"/>
    <property type="match status" value="1"/>
</dbReference>
<dbReference type="Pfam" id="PF00005">
    <property type="entry name" value="ABC_tran"/>
    <property type="match status" value="1"/>
</dbReference>
<dbReference type="PANTHER" id="PTHR24220">
    <property type="entry name" value="IMPORT ATP-BINDING PROTEIN"/>
    <property type="match status" value="1"/>
</dbReference>
<dbReference type="Gene3D" id="3.40.50.300">
    <property type="entry name" value="P-loop containing nucleotide triphosphate hydrolases"/>
    <property type="match status" value="1"/>
</dbReference>
<gene>
    <name evidence="5" type="ORF">ACFQDH_17180</name>
</gene>
<dbReference type="InterPro" id="IPR003593">
    <property type="entry name" value="AAA+_ATPase"/>
</dbReference>
<keyword evidence="1" id="KW-0813">Transport</keyword>
<dbReference type="PROSITE" id="PS50893">
    <property type="entry name" value="ABC_TRANSPORTER_2"/>
    <property type="match status" value="1"/>
</dbReference>
<evidence type="ECO:0000256" key="3">
    <source>
        <dbReference type="ARBA" id="ARBA00022840"/>
    </source>
</evidence>